<dbReference type="InterPro" id="IPR028082">
    <property type="entry name" value="Peripla_BP_I"/>
</dbReference>
<dbReference type="SUPFAM" id="SSF47413">
    <property type="entry name" value="lambda repressor-like DNA-binding domains"/>
    <property type="match status" value="1"/>
</dbReference>
<dbReference type="SUPFAM" id="SSF53822">
    <property type="entry name" value="Periplasmic binding protein-like I"/>
    <property type="match status" value="1"/>
</dbReference>
<feature type="domain" description="HTH lacI-type" evidence="5">
    <location>
        <begin position="11"/>
        <end position="65"/>
    </location>
</feature>
<dbReference type="CDD" id="cd06289">
    <property type="entry name" value="PBP1_MalI-like"/>
    <property type="match status" value="1"/>
</dbReference>
<dbReference type="GO" id="GO:0003700">
    <property type="term" value="F:DNA-binding transcription factor activity"/>
    <property type="evidence" value="ECO:0007669"/>
    <property type="project" value="TreeGrafter"/>
</dbReference>
<dbReference type="Proteomes" id="UP000078070">
    <property type="component" value="Chromosome"/>
</dbReference>
<organism evidence="6 7">
    <name type="scientific">Marinobacterium aestuarii</name>
    <dbReference type="NCBI Taxonomy" id="1821621"/>
    <lineage>
        <taxon>Bacteria</taxon>
        <taxon>Pseudomonadati</taxon>
        <taxon>Pseudomonadota</taxon>
        <taxon>Gammaproteobacteria</taxon>
        <taxon>Oceanospirillales</taxon>
        <taxon>Oceanospirillaceae</taxon>
        <taxon>Marinobacterium</taxon>
    </lineage>
</organism>
<dbReference type="Gene3D" id="3.40.50.2300">
    <property type="match status" value="2"/>
</dbReference>
<gene>
    <name evidence="6" type="ORF">A8C75_06505</name>
</gene>
<keyword evidence="3" id="KW-0238">DNA-binding</keyword>
<sequence>MTTITDPKKRATIKDVARVSGTSSATVSMALRKDPRISEETRSRVETAAVEVGYVYNRSAANLRNQSSDIIGLVIGDIANPFFAQLSAGVNEVLTEAGKMLFLASYNEDPERQASLLSRLSEQSVDGILLCPAFGTDPAMVNTLQQWQIPCVQLLRTLPDSPFDYVSTDYRSGIDQICEHLMALGHRHIAFVGGDRLHSATLERHQGFIDALQRHEQDASLIFHIEPSRRSGRNFVETLRREHPEVSAAVCFNDVTAFGMMAGLRRLGLVPGKDFAVTGFDNVEEAEDRIPALTTIDSHAFEMGRRAAHMLLARMESPDQPRQQYILPAELIIRGSCGNSGALPIPELPGDRL</sequence>
<protein>
    <recommendedName>
        <fullName evidence="5">HTH lacI-type domain-containing protein</fullName>
    </recommendedName>
</protein>
<dbReference type="EMBL" id="CP015839">
    <property type="protein sequence ID" value="ANG62177.1"/>
    <property type="molecule type" value="Genomic_DNA"/>
</dbReference>
<evidence type="ECO:0000313" key="6">
    <source>
        <dbReference type="EMBL" id="ANG62177.1"/>
    </source>
</evidence>
<keyword evidence="2" id="KW-0805">Transcription regulation</keyword>
<name>A0A1A9EWE4_9GAMM</name>
<reference evidence="7" key="1">
    <citation type="submission" date="2016-05" db="EMBL/GenBank/DDBJ databases">
        <authorList>
            <person name="Baek K."/>
            <person name="Yang S.-J."/>
        </authorList>
    </citation>
    <scope>NUCLEOTIDE SEQUENCE [LARGE SCALE GENOMIC DNA]</scope>
    <source>
        <strain evidence="7">ST58-10</strain>
    </source>
</reference>
<dbReference type="PANTHER" id="PTHR30146:SF148">
    <property type="entry name" value="HTH-TYPE TRANSCRIPTIONAL REPRESSOR PURR-RELATED"/>
    <property type="match status" value="1"/>
</dbReference>
<dbReference type="OrthoDB" id="6619319at2"/>
<dbReference type="InterPro" id="IPR000843">
    <property type="entry name" value="HTH_LacI"/>
</dbReference>
<dbReference type="AlphaFoldDB" id="A0A1A9EWE4"/>
<dbReference type="GO" id="GO:0000976">
    <property type="term" value="F:transcription cis-regulatory region binding"/>
    <property type="evidence" value="ECO:0007669"/>
    <property type="project" value="TreeGrafter"/>
</dbReference>
<dbReference type="STRING" id="1821621.A8C75_06505"/>
<dbReference type="PROSITE" id="PS50932">
    <property type="entry name" value="HTH_LACI_2"/>
    <property type="match status" value="1"/>
</dbReference>
<keyword evidence="7" id="KW-1185">Reference proteome</keyword>
<proteinExistence type="predicted"/>
<evidence type="ECO:0000256" key="1">
    <source>
        <dbReference type="ARBA" id="ARBA00022491"/>
    </source>
</evidence>
<dbReference type="InterPro" id="IPR010982">
    <property type="entry name" value="Lambda_DNA-bd_dom_sf"/>
</dbReference>
<dbReference type="PANTHER" id="PTHR30146">
    <property type="entry name" value="LACI-RELATED TRANSCRIPTIONAL REPRESSOR"/>
    <property type="match status" value="1"/>
</dbReference>
<evidence type="ECO:0000256" key="3">
    <source>
        <dbReference type="ARBA" id="ARBA00023125"/>
    </source>
</evidence>
<evidence type="ECO:0000313" key="7">
    <source>
        <dbReference type="Proteomes" id="UP000078070"/>
    </source>
</evidence>
<dbReference type="InterPro" id="IPR001761">
    <property type="entry name" value="Peripla_BP/Lac1_sug-bd_dom"/>
</dbReference>
<dbReference type="Pfam" id="PF00532">
    <property type="entry name" value="Peripla_BP_1"/>
    <property type="match status" value="1"/>
</dbReference>
<accession>A0A1A9EWE4</accession>
<evidence type="ECO:0000259" key="5">
    <source>
        <dbReference type="PROSITE" id="PS50932"/>
    </source>
</evidence>
<dbReference type="Gene3D" id="1.10.260.40">
    <property type="entry name" value="lambda repressor-like DNA-binding domains"/>
    <property type="match status" value="1"/>
</dbReference>
<dbReference type="RefSeq" id="WP_067379697.1">
    <property type="nucleotide sequence ID" value="NZ_CP015839.1"/>
</dbReference>
<keyword evidence="1" id="KW-0678">Repressor</keyword>
<dbReference type="Pfam" id="PF00356">
    <property type="entry name" value="LacI"/>
    <property type="match status" value="1"/>
</dbReference>
<evidence type="ECO:0000256" key="4">
    <source>
        <dbReference type="ARBA" id="ARBA00023163"/>
    </source>
</evidence>
<keyword evidence="4" id="KW-0804">Transcription</keyword>
<dbReference type="KEGG" id="mars:A8C75_06505"/>
<dbReference type="CDD" id="cd01392">
    <property type="entry name" value="HTH_LacI"/>
    <property type="match status" value="1"/>
</dbReference>
<evidence type="ECO:0000256" key="2">
    <source>
        <dbReference type="ARBA" id="ARBA00023015"/>
    </source>
</evidence>
<dbReference type="SMART" id="SM00354">
    <property type="entry name" value="HTH_LACI"/>
    <property type="match status" value="1"/>
</dbReference>
<reference evidence="6 7" key="2">
    <citation type="journal article" date="2018" name="Int. J. Syst. Evol. Microbiol.">
        <title>Marinobacterium aestuarii sp. nov., a benzene-degrading marine bacterium isolated from estuary sediment.</title>
        <authorList>
            <person name="Bae S.S."/>
            <person name="Jung J."/>
            <person name="Chung D."/>
            <person name="Baek K."/>
        </authorList>
    </citation>
    <scope>NUCLEOTIDE SEQUENCE [LARGE SCALE GENOMIC DNA]</scope>
    <source>
        <strain evidence="6 7">ST58-10</strain>
    </source>
</reference>